<dbReference type="STRING" id="930990.A0A067N5V9"/>
<name>A0A067N5V9_BOTB1</name>
<feature type="domain" description="C2H2-type" evidence="2">
    <location>
        <begin position="29"/>
        <end position="51"/>
    </location>
</feature>
<protein>
    <recommendedName>
        <fullName evidence="2">C2H2-type domain-containing protein</fullName>
    </recommendedName>
</protein>
<dbReference type="PROSITE" id="PS00028">
    <property type="entry name" value="ZINC_FINGER_C2H2_1"/>
    <property type="match status" value="2"/>
</dbReference>
<organism evidence="3 4">
    <name type="scientific">Botryobasidium botryosum (strain FD-172 SS1)</name>
    <dbReference type="NCBI Taxonomy" id="930990"/>
    <lineage>
        <taxon>Eukaryota</taxon>
        <taxon>Fungi</taxon>
        <taxon>Dikarya</taxon>
        <taxon>Basidiomycota</taxon>
        <taxon>Agaricomycotina</taxon>
        <taxon>Agaricomycetes</taxon>
        <taxon>Cantharellales</taxon>
        <taxon>Botryobasidiaceae</taxon>
        <taxon>Botryobasidium</taxon>
    </lineage>
</organism>
<dbReference type="InParanoid" id="A0A067N5V9"/>
<accession>A0A067N5V9</accession>
<dbReference type="Proteomes" id="UP000027195">
    <property type="component" value="Unassembled WGS sequence"/>
</dbReference>
<reference evidence="4" key="1">
    <citation type="journal article" date="2014" name="Proc. Natl. Acad. Sci. U.S.A.">
        <title>Extensive sampling of basidiomycete genomes demonstrates inadequacy of the white-rot/brown-rot paradigm for wood decay fungi.</title>
        <authorList>
            <person name="Riley R."/>
            <person name="Salamov A.A."/>
            <person name="Brown D.W."/>
            <person name="Nagy L.G."/>
            <person name="Floudas D."/>
            <person name="Held B.W."/>
            <person name="Levasseur A."/>
            <person name="Lombard V."/>
            <person name="Morin E."/>
            <person name="Otillar R."/>
            <person name="Lindquist E.A."/>
            <person name="Sun H."/>
            <person name="LaButti K.M."/>
            <person name="Schmutz J."/>
            <person name="Jabbour D."/>
            <person name="Luo H."/>
            <person name="Baker S.E."/>
            <person name="Pisabarro A.G."/>
            <person name="Walton J.D."/>
            <person name="Blanchette R.A."/>
            <person name="Henrissat B."/>
            <person name="Martin F."/>
            <person name="Cullen D."/>
            <person name="Hibbett D.S."/>
            <person name="Grigoriev I.V."/>
        </authorList>
    </citation>
    <scope>NUCLEOTIDE SEQUENCE [LARGE SCALE GENOMIC DNA]</scope>
    <source>
        <strain evidence="4">FD-172 SS1</strain>
    </source>
</reference>
<evidence type="ECO:0000259" key="2">
    <source>
        <dbReference type="PROSITE" id="PS00028"/>
    </source>
</evidence>
<sequence length="296" mass="33658">MPGKVAAGSKHFEAAILRLSKTMQRSLSCEWNRCDASLNCWETLQKHMHRHSVNAKVENMFWCCWRKCLYREYRSYAELKEHVEKSHLSRIPLHCPMEGCDDTFKHHHMLSPHFLEEHPAESQNIASFSKNNRAHKSSLPHPPPPPAENLPLVPPAPIPMYLLHPLSVTCCQWPGIVMKTHDAPAFDWLTWLDEDADSEVKGQLRTIGASHEDQSSSTGQPAGQSNPLQLSVRRCSTPDPEGQLSAPWRRSVVRHRRATASRSTIGFYKFKDRVGLRSVVRASDEYTPSQAVASRR</sequence>
<keyword evidence="4" id="KW-1185">Reference proteome</keyword>
<evidence type="ECO:0000256" key="1">
    <source>
        <dbReference type="SAM" id="MobiDB-lite"/>
    </source>
</evidence>
<dbReference type="OrthoDB" id="2576496at2759"/>
<feature type="domain" description="C2H2-type" evidence="2">
    <location>
        <begin position="95"/>
        <end position="118"/>
    </location>
</feature>
<dbReference type="AlphaFoldDB" id="A0A067N5V9"/>
<dbReference type="SMART" id="SM00355">
    <property type="entry name" value="ZnF_C2H2"/>
    <property type="match status" value="3"/>
</dbReference>
<feature type="compositionally biased region" description="Polar residues" evidence="1">
    <location>
        <begin position="215"/>
        <end position="229"/>
    </location>
</feature>
<feature type="region of interest" description="Disordered" evidence="1">
    <location>
        <begin position="208"/>
        <end position="246"/>
    </location>
</feature>
<dbReference type="EMBL" id="KL198020">
    <property type="protein sequence ID" value="KDQ19176.1"/>
    <property type="molecule type" value="Genomic_DNA"/>
</dbReference>
<evidence type="ECO:0000313" key="4">
    <source>
        <dbReference type="Proteomes" id="UP000027195"/>
    </source>
</evidence>
<gene>
    <name evidence="3" type="ORF">BOTBODRAFT_28663</name>
</gene>
<dbReference type="InterPro" id="IPR013087">
    <property type="entry name" value="Znf_C2H2_type"/>
</dbReference>
<proteinExistence type="predicted"/>
<evidence type="ECO:0000313" key="3">
    <source>
        <dbReference type="EMBL" id="KDQ19176.1"/>
    </source>
</evidence>
<dbReference type="HOGENOM" id="CLU_940060_0_0_1"/>